<evidence type="ECO:0000256" key="1">
    <source>
        <dbReference type="ARBA" id="ARBA00000085"/>
    </source>
</evidence>
<keyword evidence="7" id="KW-0067">ATP-binding</keyword>
<evidence type="ECO:0000256" key="4">
    <source>
        <dbReference type="ARBA" id="ARBA00022679"/>
    </source>
</evidence>
<keyword evidence="6 11" id="KW-0418">Kinase</keyword>
<dbReference type="OrthoDB" id="227596at2"/>
<reference evidence="11 12" key="1">
    <citation type="submission" date="2018-11" db="EMBL/GenBank/DDBJ databases">
        <authorList>
            <person name="Li F."/>
        </authorList>
    </citation>
    <scope>NUCLEOTIDE SEQUENCE [LARGE SCALE GENOMIC DNA]</scope>
    <source>
        <strain evidence="11 12">KIS18-7</strain>
    </source>
</reference>
<keyword evidence="9" id="KW-0472">Membrane</keyword>
<accession>A0A3N0DID5</accession>
<dbReference type="Pfam" id="PF07730">
    <property type="entry name" value="HisKA_3"/>
    <property type="match status" value="1"/>
</dbReference>
<keyword evidence="12" id="KW-1185">Reference proteome</keyword>
<dbReference type="CDD" id="cd16917">
    <property type="entry name" value="HATPase_UhpB-NarQ-NarX-like"/>
    <property type="match status" value="1"/>
</dbReference>
<evidence type="ECO:0000256" key="3">
    <source>
        <dbReference type="ARBA" id="ARBA00022553"/>
    </source>
</evidence>
<dbReference type="EMBL" id="RJSG01000006">
    <property type="protein sequence ID" value="RNL75447.1"/>
    <property type="molecule type" value="Genomic_DNA"/>
</dbReference>
<feature type="domain" description="Signal transduction histidine kinase subgroup 3 dimerisation and phosphoacceptor" evidence="10">
    <location>
        <begin position="206"/>
        <end position="276"/>
    </location>
</feature>
<evidence type="ECO:0000256" key="9">
    <source>
        <dbReference type="SAM" id="Phobius"/>
    </source>
</evidence>
<dbReference type="GO" id="GO:0000155">
    <property type="term" value="F:phosphorelay sensor kinase activity"/>
    <property type="evidence" value="ECO:0007669"/>
    <property type="project" value="InterPro"/>
</dbReference>
<dbReference type="GO" id="GO:0016020">
    <property type="term" value="C:membrane"/>
    <property type="evidence" value="ECO:0007669"/>
    <property type="project" value="InterPro"/>
</dbReference>
<feature type="transmembrane region" description="Helical" evidence="9">
    <location>
        <begin position="66"/>
        <end position="85"/>
    </location>
</feature>
<evidence type="ECO:0000313" key="11">
    <source>
        <dbReference type="EMBL" id="RNL75447.1"/>
    </source>
</evidence>
<gene>
    <name evidence="11" type="ORF">EFL95_18740</name>
</gene>
<dbReference type="PANTHER" id="PTHR24421:SF10">
    <property type="entry name" value="NITRATE_NITRITE SENSOR PROTEIN NARQ"/>
    <property type="match status" value="1"/>
</dbReference>
<organism evidence="11 12">
    <name type="scientific">Nocardioides marmorisolisilvae</name>
    <dbReference type="NCBI Taxonomy" id="1542737"/>
    <lineage>
        <taxon>Bacteria</taxon>
        <taxon>Bacillati</taxon>
        <taxon>Actinomycetota</taxon>
        <taxon>Actinomycetes</taxon>
        <taxon>Propionibacteriales</taxon>
        <taxon>Nocardioidaceae</taxon>
        <taxon>Nocardioides</taxon>
    </lineage>
</organism>
<proteinExistence type="predicted"/>
<evidence type="ECO:0000256" key="7">
    <source>
        <dbReference type="ARBA" id="ARBA00022840"/>
    </source>
</evidence>
<evidence type="ECO:0000256" key="8">
    <source>
        <dbReference type="ARBA" id="ARBA00023012"/>
    </source>
</evidence>
<evidence type="ECO:0000256" key="5">
    <source>
        <dbReference type="ARBA" id="ARBA00022741"/>
    </source>
</evidence>
<dbReference type="Gene3D" id="3.30.565.10">
    <property type="entry name" value="Histidine kinase-like ATPase, C-terminal domain"/>
    <property type="match status" value="1"/>
</dbReference>
<dbReference type="AlphaFoldDB" id="A0A3N0DID5"/>
<dbReference type="InterPro" id="IPR036890">
    <property type="entry name" value="HATPase_C_sf"/>
</dbReference>
<keyword evidence="5" id="KW-0547">Nucleotide-binding</keyword>
<protein>
    <recommendedName>
        <fullName evidence="2">histidine kinase</fullName>
        <ecNumber evidence="2">2.7.13.3</ecNumber>
    </recommendedName>
</protein>
<dbReference type="GO" id="GO:0005524">
    <property type="term" value="F:ATP binding"/>
    <property type="evidence" value="ECO:0007669"/>
    <property type="project" value="UniProtKB-KW"/>
</dbReference>
<dbReference type="EC" id="2.7.13.3" evidence="2"/>
<sequence>MRADIDPGTRVLSAFLAPAEALKARIEETIAEHGLSYPWWIPILSGVGQLGAVIAALSLRDALLPPNLLAVAVLFLVVVPAAMMIVGKKHLPHWAETLAALVAAWLLLANHVTGDRTFDVAPALLAVVTAEVVARDGVRNGLIVACVSEAMLVATEIGPGLAGLPVHIVDIWLGFVIGYTLRWQMRALEAERAAREGEYARATLAERERIAREIHDLVAHSLSVTLLQITGARHALRDLDANVPGDIADVDDALADAERVGRQAMADIRQTVSTLADGPEPTEALPGGADIGSLVAQMKGAGLSVQYAEAGDPHRLAQATGLGLYRIAQESLANIAKHAPTSTARVQFEVTNQQAHLVVRNALPVGVVTDGRGSGLAGMSARAEQLGATLAAEAVDGDWLVDVRVPLRERNGLLSCPLKVRKLAW</sequence>
<dbReference type="SUPFAM" id="SSF55874">
    <property type="entry name" value="ATPase domain of HSP90 chaperone/DNA topoisomerase II/histidine kinase"/>
    <property type="match status" value="1"/>
</dbReference>
<evidence type="ECO:0000259" key="10">
    <source>
        <dbReference type="Pfam" id="PF07730"/>
    </source>
</evidence>
<dbReference type="RefSeq" id="WP_123235635.1">
    <property type="nucleotide sequence ID" value="NZ_RJSG01000006.1"/>
</dbReference>
<dbReference type="GO" id="GO:0046983">
    <property type="term" value="F:protein dimerization activity"/>
    <property type="evidence" value="ECO:0007669"/>
    <property type="project" value="InterPro"/>
</dbReference>
<comment type="caution">
    <text evidence="11">The sequence shown here is derived from an EMBL/GenBank/DDBJ whole genome shotgun (WGS) entry which is preliminary data.</text>
</comment>
<comment type="catalytic activity">
    <reaction evidence="1">
        <text>ATP + protein L-histidine = ADP + protein N-phospho-L-histidine.</text>
        <dbReference type="EC" id="2.7.13.3"/>
    </reaction>
</comment>
<dbReference type="PANTHER" id="PTHR24421">
    <property type="entry name" value="NITRATE/NITRITE SENSOR PROTEIN NARX-RELATED"/>
    <property type="match status" value="1"/>
</dbReference>
<dbReference type="InterPro" id="IPR050482">
    <property type="entry name" value="Sensor_HK_TwoCompSys"/>
</dbReference>
<keyword evidence="9" id="KW-0812">Transmembrane</keyword>
<keyword evidence="4" id="KW-0808">Transferase</keyword>
<dbReference type="InterPro" id="IPR011712">
    <property type="entry name" value="Sig_transdc_His_kin_sub3_dim/P"/>
</dbReference>
<dbReference type="Proteomes" id="UP000277094">
    <property type="component" value="Unassembled WGS sequence"/>
</dbReference>
<keyword evidence="9" id="KW-1133">Transmembrane helix</keyword>
<dbReference type="Gene3D" id="1.20.5.1930">
    <property type="match status" value="1"/>
</dbReference>
<keyword evidence="8" id="KW-0902">Two-component regulatory system</keyword>
<evidence type="ECO:0000313" key="12">
    <source>
        <dbReference type="Proteomes" id="UP000277094"/>
    </source>
</evidence>
<evidence type="ECO:0000256" key="2">
    <source>
        <dbReference type="ARBA" id="ARBA00012438"/>
    </source>
</evidence>
<name>A0A3N0DID5_9ACTN</name>
<keyword evidence="3" id="KW-0597">Phosphoprotein</keyword>
<evidence type="ECO:0000256" key="6">
    <source>
        <dbReference type="ARBA" id="ARBA00022777"/>
    </source>
</evidence>
<feature type="transmembrane region" description="Helical" evidence="9">
    <location>
        <begin position="39"/>
        <end position="59"/>
    </location>
</feature>